<comment type="similarity">
    <text evidence="6">Belongs to the alpha-carbonic anhydrase family.</text>
</comment>
<dbReference type="EMBL" id="BMAC01000230">
    <property type="protein sequence ID" value="GFP90939.1"/>
    <property type="molecule type" value="Genomic_DNA"/>
</dbReference>
<keyword evidence="9" id="KW-1185">Reference proteome</keyword>
<protein>
    <recommendedName>
        <fullName evidence="2 6">Carbonic anhydrase</fullName>
        <ecNumber evidence="2 6">4.2.1.1</ecNumber>
    </recommendedName>
</protein>
<accession>A0A830BX13</accession>
<comment type="cofactor">
    <cofactor evidence="1 6">
        <name>Zn(2+)</name>
        <dbReference type="ChEBI" id="CHEBI:29105"/>
    </cofactor>
</comment>
<dbReference type="OrthoDB" id="429145at2759"/>
<proteinExistence type="inferred from homology"/>
<dbReference type="PANTHER" id="PTHR18952">
    <property type="entry name" value="CARBONIC ANHYDRASE"/>
    <property type="match status" value="1"/>
</dbReference>
<comment type="catalytic activity">
    <reaction evidence="6">
        <text>hydrogencarbonate + H(+) = CO2 + H2O</text>
        <dbReference type="Rhea" id="RHEA:10748"/>
        <dbReference type="ChEBI" id="CHEBI:15377"/>
        <dbReference type="ChEBI" id="CHEBI:15378"/>
        <dbReference type="ChEBI" id="CHEBI:16526"/>
        <dbReference type="ChEBI" id="CHEBI:17544"/>
        <dbReference type="EC" id="4.2.1.1"/>
    </reaction>
</comment>
<dbReference type="InterPro" id="IPR023561">
    <property type="entry name" value="Carbonic_anhydrase_a-class"/>
</dbReference>
<evidence type="ECO:0000256" key="5">
    <source>
        <dbReference type="ARBA" id="ARBA00023239"/>
    </source>
</evidence>
<evidence type="ECO:0000313" key="9">
    <source>
        <dbReference type="Proteomes" id="UP000653305"/>
    </source>
</evidence>
<dbReference type="GO" id="GO:0004089">
    <property type="term" value="F:carbonate dehydratase activity"/>
    <property type="evidence" value="ECO:0007669"/>
    <property type="project" value="UniProtKB-UniRule"/>
</dbReference>
<evidence type="ECO:0000313" key="8">
    <source>
        <dbReference type="EMBL" id="GFP90939.1"/>
    </source>
</evidence>
<comment type="function">
    <text evidence="6">Reversible hydration of carbon dioxide.</text>
</comment>
<reference evidence="8" key="1">
    <citation type="submission" date="2020-07" db="EMBL/GenBank/DDBJ databases">
        <title>Ethylene signaling mediates host invasion by parasitic plants.</title>
        <authorList>
            <person name="Yoshida S."/>
        </authorList>
    </citation>
    <scope>NUCLEOTIDE SEQUENCE</scope>
    <source>
        <strain evidence="8">Okayama</strain>
    </source>
</reference>
<dbReference type="Gene3D" id="3.10.200.10">
    <property type="entry name" value="Alpha carbonic anhydrase"/>
    <property type="match status" value="1"/>
</dbReference>
<dbReference type="InterPro" id="IPR018338">
    <property type="entry name" value="Carbonic_anhydrase_a-class_CS"/>
</dbReference>
<keyword evidence="3 6" id="KW-0479">Metal-binding</keyword>
<dbReference type="AlphaFoldDB" id="A0A830BX13"/>
<dbReference type="PROSITE" id="PS00162">
    <property type="entry name" value="ALPHA_CA_1"/>
    <property type="match status" value="1"/>
</dbReference>
<evidence type="ECO:0000256" key="6">
    <source>
        <dbReference type="RuleBase" id="RU367011"/>
    </source>
</evidence>
<dbReference type="PANTHER" id="PTHR18952:SF271">
    <property type="entry name" value="ALPHA CARBONIC ANHYDRASE 4-RELATED"/>
    <property type="match status" value="1"/>
</dbReference>
<name>A0A830BX13_9LAMI</name>
<organism evidence="8 9">
    <name type="scientific">Phtheirospermum japonicum</name>
    <dbReference type="NCBI Taxonomy" id="374723"/>
    <lineage>
        <taxon>Eukaryota</taxon>
        <taxon>Viridiplantae</taxon>
        <taxon>Streptophyta</taxon>
        <taxon>Embryophyta</taxon>
        <taxon>Tracheophyta</taxon>
        <taxon>Spermatophyta</taxon>
        <taxon>Magnoliopsida</taxon>
        <taxon>eudicotyledons</taxon>
        <taxon>Gunneridae</taxon>
        <taxon>Pentapetalae</taxon>
        <taxon>asterids</taxon>
        <taxon>lamiids</taxon>
        <taxon>Lamiales</taxon>
        <taxon>Orobanchaceae</taxon>
        <taxon>Orobanchaceae incertae sedis</taxon>
        <taxon>Phtheirospermum</taxon>
    </lineage>
</organism>
<sequence length="227" mass="25661">MWGNLHRDWKKCGNGQSQSPIDIIDYNTVYWHSLGALNLHYKPARAMIKNRGHDIEVLWTGDAGGIIIGGSEYKLKQCHWHIPSEHTINGARFNLELHVVHINSHGDYAVVGILYMIGLPDPFLASLSSHIGSATSNGSDIGIVDPWSIRFPKRPEYYRYNGSLTTPPCSENVTWTVIRTIRTASQHQITALRNAVHDRGTGNARPLQPLNGRTVYLFRPKLVIRYW</sequence>
<evidence type="ECO:0000256" key="1">
    <source>
        <dbReference type="ARBA" id="ARBA00001947"/>
    </source>
</evidence>
<dbReference type="CDD" id="cd03124">
    <property type="entry name" value="alpha_CA_prokaryotic_like"/>
    <property type="match status" value="1"/>
</dbReference>
<evidence type="ECO:0000256" key="2">
    <source>
        <dbReference type="ARBA" id="ARBA00012925"/>
    </source>
</evidence>
<dbReference type="SMART" id="SM01057">
    <property type="entry name" value="Carb_anhydrase"/>
    <property type="match status" value="1"/>
</dbReference>
<dbReference type="Proteomes" id="UP000653305">
    <property type="component" value="Unassembled WGS sequence"/>
</dbReference>
<keyword evidence="4 6" id="KW-0862">Zinc</keyword>
<dbReference type="EC" id="4.2.1.1" evidence="2 6"/>
<evidence type="ECO:0000256" key="4">
    <source>
        <dbReference type="ARBA" id="ARBA00022833"/>
    </source>
</evidence>
<dbReference type="GO" id="GO:0008270">
    <property type="term" value="F:zinc ion binding"/>
    <property type="evidence" value="ECO:0007669"/>
    <property type="project" value="UniProtKB-UniRule"/>
</dbReference>
<dbReference type="SUPFAM" id="SSF51069">
    <property type="entry name" value="Carbonic anhydrase"/>
    <property type="match status" value="1"/>
</dbReference>
<dbReference type="PROSITE" id="PS51144">
    <property type="entry name" value="ALPHA_CA_2"/>
    <property type="match status" value="1"/>
</dbReference>
<dbReference type="Pfam" id="PF00194">
    <property type="entry name" value="Carb_anhydrase"/>
    <property type="match status" value="1"/>
</dbReference>
<gene>
    <name evidence="8" type="ORF">PHJA_001237900</name>
</gene>
<dbReference type="InterPro" id="IPR001148">
    <property type="entry name" value="CA_dom"/>
</dbReference>
<evidence type="ECO:0000259" key="7">
    <source>
        <dbReference type="PROSITE" id="PS51144"/>
    </source>
</evidence>
<comment type="caution">
    <text evidence="8">The sequence shown here is derived from an EMBL/GenBank/DDBJ whole genome shotgun (WGS) entry which is preliminary data.</text>
</comment>
<evidence type="ECO:0000256" key="3">
    <source>
        <dbReference type="ARBA" id="ARBA00022723"/>
    </source>
</evidence>
<dbReference type="GO" id="GO:0006730">
    <property type="term" value="P:one-carbon metabolic process"/>
    <property type="evidence" value="ECO:0007669"/>
    <property type="project" value="TreeGrafter"/>
</dbReference>
<dbReference type="InterPro" id="IPR041891">
    <property type="entry name" value="Alpha_CA_prokaryot-like"/>
</dbReference>
<keyword evidence="5 6" id="KW-0456">Lyase</keyword>
<feature type="domain" description="Alpha-carbonic anhydrase" evidence="7">
    <location>
        <begin position="1"/>
        <end position="219"/>
    </location>
</feature>
<dbReference type="InterPro" id="IPR036398">
    <property type="entry name" value="CA_dom_sf"/>
</dbReference>